<proteinExistence type="predicted"/>
<comment type="caution">
    <text evidence="1">The sequence shown here is derived from an EMBL/GenBank/DDBJ whole genome shotgun (WGS) entry which is preliminary data.</text>
</comment>
<dbReference type="Proteomes" id="UP000518892">
    <property type="component" value="Unassembled WGS sequence"/>
</dbReference>
<reference evidence="1 2" key="1">
    <citation type="submission" date="2020-08" db="EMBL/GenBank/DDBJ databases">
        <title>Genomic Encyclopedia of Type Strains, Phase III (KMG-III): the genomes of soil and plant-associated and newly described type strains.</title>
        <authorList>
            <person name="Whitman W."/>
        </authorList>
    </citation>
    <scope>NUCLEOTIDE SEQUENCE [LARGE SCALE GENOMIC DNA]</scope>
    <source>
        <strain evidence="1 2">CECT 7744</strain>
    </source>
</reference>
<evidence type="ECO:0000313" key="2">
    <source>
        <dbReference type="Proteomes" id="UP000518892"/>
    </source>
</evidence>
<evidence type="ECO:0000313" key="1">
    <source>
        <dbReference type="EMBL" id="MBB3231727.1"/>
    </source>
</evidence>
<sequence>MNKWQQLEEQLKGVFGGATILADGHEVTLQKRLDGEKLVIQVGVDGWIRGKWMDVDDQGNPTHPEGRFYCPMRRRAWKLKEYAKLKRVFGKKKADEMTALRTVLVAPHWNSPKTLISHLRKHFPDLELKARDEVAS</sequence>
<organism evidence="1 2">
    <name type="scientific">Halomonas stenophila</name>
    <dbReference type="NCBI Taxonomy" id="795312"/>
    <lineage>
        <taxon>Bacteria</taxon>
        <taxon>Pseudomonadati</taxon>
        <taxon>Pseudomonadota</taxon>
        <taxon>Gammaproteobacteria</taxon>
        <taxon>Oceanospirillales</taxon>
        <taxon>Halomonadaceae</taxon>
        <taxon>Halomonas</taxon>
    </lineage>
</organism>
<protein>
    <submittedName>
        <fullName evidence="1">Uncharacterized protein</fullName>
    </submittedName>
</protein>
<dbReference type="AlphaFoldDB" id="A0A7W5EVB9"/>
<name>A0A7W5EVB9_9GAMM</name>
<dbReference type="EMBL" id="JACHXR010000007">
    <property type="protein sequence ID" value="MBB3231727.1"/>
    <property type="molecule type" value="Genomic_DNA"/>
</dbReference>
<dbReference type="RefSeq" id="WP_183384203.1">
    <property type="nucleotide sequence ID" value="NZ_JACHXR010000007.1"/>
</dbReference>
<gene>
    <name evidence="1" type="ORF">FHR97_002586</name>
</gene>
<keyword evidence="2" id="KW-1185">Reference proteome</keyword>
<accession>A0A7W5EVB9</accession>